<dbReference type="PANTHER" id="PTHR13394">
    <property type="entry name" value="ORIGIN RECOGNITION COMPLEX SUBUNIT 6"/>
    <property type="match status" value="1"/>
</dbReference>
<evidence type="ECO:0000256" key="1">
    <source>
        <dbReference type="ARBA" id="ARBA00004123"/>
    </source>
</evidence>
<keyword evidence="4" id="KW-0963">Cytoplasm</keyword>
<dbReference type="EnsemblMetazoa" id="ACOM038099-RA">
    <property type="protein sequence ID" value="ACOM038099-PA.1"/>
    <property type="gene ID" value="ACOM038099"/>
</dbReference>
<keyword evidence="7" id="KW-0539">Nucleus</keyword>
<feature type="region of interest" description="Disordered" evidence="8">
    <location>
        <begin position="92"/>
        <end position="115"/>
    </location>
</feature>
<dbReference type="VEuPathDB" id="VectorBase:ACON2_033934"/>
<dbReference type="CDD" id="cd11583">
    <property type="entry name" value="Orc6_mid"/>
    <property type="match status" value="1"/>
</dbReference>
<dbReference type="Pfam" id="PF05460">
    <property type="entry name" value="ORC6"/>
    <property type="match status" value="1"/>
</dbReference>
<evidence type="ECO:0000313" key="11">
    <source>
        <dbReference type="EnsemblMetazoa" id="ACOM038099-PA.1"/>
    </source>
</evidence>
<accession>A0A8W7PVW6</accession>
<organism evidence="11">
    <name type="scientific">Anopheles coluzzii</name>
    <name type="common">African malaria mosquito</name>
    <dbReference type="NCBI Taxonomy" id="1518534"/>
    <lineage>
        <taxon>Eukaryota</taxon>
        <taxon>Metazoa</taxon>
        <taxon>Ecdysozoa</taxon>
        <taxon>Arthropoda</taxon>
        <taxon>Hexapoda</taxon>
        <taxon>Insecta</taxon>
        <taxon>Pterygota</taxon>
        <taxon>Neoptera</taxon>
        <taxon>Endopterygota</taxon>
        <taxon>Diptera</taxon>
        <taxon>Nematocera</taxon>
        <taxon>Culicoidea</taxon>
        <taxon>Culicidae</taxon>
        <taxon>Anophelinae</taxon>
        <taxon>Anopheles</taxon>
    </lineage>
</organism>
<dbReference type="Pfam" id="PF03517">
    <property type="entry name" value="Voldacs"/>
    <property type="match status" value="1"/>
</dbReference>
<evidence type="ECO:0000259" key="10">
    <source>
        <dbReference type="Pfam" id="PF21913"/>
    </source>
</evidence>
<dbReference type="GO" id="GO:0005664">
    <property type="term" value="C:nuclear origin of replication recognition complex"/>
    <property type="evidence" value="ECO:0007669"/>
    <property type="project" value="InterPro"/>
</dbReference>
<dbReference type="Proteomes" id="UP000075882">
    <property type="component" value="Unassembled WGS sequence"/>
</dbReference>
<dbReference type="PANTHER" id="PTHR13394:SF0">
    <property type="entry name" value="ORIGIN RECOGNITION COMPLEX SUBUNIT 6"/>
    <property type="match status" value="1"/>
</dbReference>
<dbReference type="GO" id="GO:0005737">
    <property type="term" value="C:cytoplasm"/>
    <property type="evidence" value="ECO:0007669"/>
    <property type="project" value="UniProtKB-SubCell"/>
</dbReference>
<dbReference type="InterPro" id="IPR008721">
    <property type="entry name" value="ORC6_cyclin_first"/>
</dbReference>
<dbReference type="VEuPathDB" id="VectorBase:ACON2_031805"/>
<dbReference type="InterPro" id="IPR020529">
    <property type="entry name" value="ORC6_met/pln"/>
</dbReference>
<evidence type="ECO:0000256" key="8">
    <source>
        <dbReference type="SAM" id="MobiDB-lite"/>
    </source>
</evidence>
<dbReference type="AlphaFoldDB" id="A0A8W7PVW6"/>
<keyword evidence="5" id="KW-0235">DNA replication</keyword>
<dbReference type="Gene3D" id="1.10.472.10">
    <property type="entry name" value="Cyclin-like"/>
    <property type="match status" value="1"/>
</dbReference>
<dbReference type="Gene3D" id="2.30.29.30">
    <property type="entry name" value="Pleckstrin-homology domain (PH domain)/Phosphotyrosine-binding domain (PTB)"/>
    <property type="match status" value="1"/>
</dbReference>
<comment type="subcellular location">
    <subcellularLocation>
        <location evidence="2">Cytoplasm</location>
    </subcellularLocation>
    <subcellularLocation>
        <location evidence="1">Nucleus</location>
    </subcellularLocation>
</comment>
<name>A0A8W7PVW6_ANOCL</name>
<proteinExistence type="inferred from homology"/>
<reference evidence="11" key="1">
    <citation type="submission" date="2022-08" db="UniProtKB">
        <authorList>
            <consortium name="EnsemblMetazoa"/>
        </authorList>
    </citation>
    <scope>IDENTIFICATION</scope>
</reference>
<dbReference type="InterPro" id="IPR039924">
    <property type="entry name" value="ICln/Lot5/Saf5"/>
</dbReference>
<feature type="domain" description="ORC6 first cyclin-like" evidence="9">
    <location>
        <begin position="181"/>
        <end position="252"/>
    </location>
</feature>
<dbReference type="CDD" id="cd16075">
    <property type="entry name" value="ORC6_CTD"/>
    <property type="match status" value="1"/>
</dbReference>
<sequence length="415" mass="45184">MVTIGEAFTPTDGIIFSATDVKLKIGDSLIPSPGSLHLTVGSCIWSCEERNASISIPWPRVGVHAISSVPGEGLFMMLDVNIVWPGFYSGPPAENNGDAHPDEQGEDDEGHDSEISESAMTEMWLQPASREILDQMFSAMRECQSLNPGSDVSEDEDYMEAEEDELEEVGDMRNLQLDGAKATELQRLLEIRSSSGMMSSLGDYAKATICIDLASSLLGLPFDTDTAMKLSGLRKTAYANGRRTLEKVLDINKTLGIGEICVQVGVTQVQQEAATLLEAYKQYAGQGGSGGIDFSHPQYATMAVFQACKRQKVKPPKTKLLPFSHLKPAQWSMLEKNWEKFLATGAADMGPKGANTRGVVVKELAARGEEEQANGGGSSAARKHASPEKIEPYQSWKKRMLEKAYRELELQRGSG</sequence>
<comment type="similarity">
    <text evidence="3">Belongs to the ORC6 family.</text>
</comment>
<dbReference type="FunFam" id="1.10.472.10:FF:000176">
    <property type="entry name" value="origin recognition complex subunit 6"/>
    <property type="match status" value="1"/>
</dbReference>
<dbReference type="GO" id="GO:0003677">
    <property type="term" value="F:DNA binding"/>
    <property type="evidence" value="ECO:0007669"/>
    <property type="project" value="UniProtKB-KW"/>
</dbReference>
<dbReference type="Pfam" id="PF21913">
    <property type="entry name" value="ORC6_2nd"/>
    <property type="match status" value="1"/>
</dbReference>
<evidence type="ECO:0000256" key="3">
    <source>
        <dbReference type="ARBA" id="ARBA00010840"/>
    </source>
</evidence>
<feature type="region of interest" description="Disordered" evidence="8">
    <location>
        <begin position="368"/>
        <end position="395"/>
    </location>
</feature>
<dbReference type="InterPro" id="IPR011993">
    <property type="entry name" value="PH-like_dom_sf"/>
</dbReference>
<dbReference type="InterPro" id="IPR054113">
    <property type="entry name" value="ORC6_cyclin-like_2nd"/>
</dbReference>
<evidence type="ECO:0000256" key="5">
    <source>
        <dbReference type="ARBA" id="ARBA00022705"/>
    </source>
</evidence>
<feature type="domain" description="ORC6 second cyclin-like" evidence="10">
    <location>
        <begin position="255"/>
        <end position="341"/>
    </location>
</feature>
<keyword evidence="6" id="KW-0238">DNA-binding</keyword>
<evidence type="ECO:0000256" key="2">
    <source>
        <dbReference type="ARBA" id="ARBA00004496"/>
    </source>
</evidence>
<dbReference type="GO" id="GO:0006270">
    <property type="term" value="P:DNA replication initiation"/>
    <property type="evidence" value="ECO:0007669"/>
    <property type="project" value="TreeGrafter"/>
</dbReference>
<evidence type="ECO:0000256" key="4">
    <source>
        <dbReference type="ARBA" id="ARBA00022490"/>
    </source>
</evidence>
<evidence type="ECO:0000256" key="6">
    <source>
        <dbReference type="ARBA" id="ARBA00023125"/>
    </source>
</evidence>
<evidence type="ECO:0000259" key="9">
    <source>
        <dbReference type="Pfam" id="PF05460"/>
    </source>
</evidence>
<evidence type="ECO:0000256" key="7">
    <source>
        <dbReference type="ARBA" id="ARBA00023242"/>
    </source>
</evidence>
<protein>
    <submittedName>
        <fullName evidence="11">Uncharacterized protein</fullName>
    </submittedName>
</protein>